<feature type="transmembrane region" description="Helical" evidence="7">
    <location>
        <begin position="391"/>
        <end position="417"/>
    </location>
</feature>
<evidence type="ECO:0000256" key="5">
    <source>
        <dbReference type="ARBA" id="ARBA00022989"/>
    </source>
</evidence>
<feature type="transmembrane region" description="Helical" evidence="7">
    <location>
        <begin position="358"/>
        <end position="385"/>
    </location>
</feature>
<dbReference type="Proteomes" id="UP001179121">
    <property type="component" value="Chromosome"/>
</dbReference>
<dbReference type="AlphaFoldDB" id="A0AA86N133"/>
<dbReference type="PROSITE" id="PS50850">
    <property type="entry name" value="MFS"/>
    <property type="match status" value="1"/>
</dbReference>
<feature type="transmembrane region" description="Helical" evidence="7">
    <location>
        <begin position="235"/>
        <end position="261"/>
    </location>
</feature>
<dbReference type="GO" id="GO:0005886">
    <property type="term" value="C:plasma membrane"/>
    <property type="evidence" value="ECO:0007669"/>
    <property type="project" value="UniProtKB-SubCell"/>
</dbReference>
<accession>A0AA86N133</accession>
<evidence type="ECO:0000256" key="1">
    <source>
        <dbReference type="ARBA" id="ARBA00004651"/>
    </source>
</evidence>
<evidence type="ECO:0000313" key="10">
    <source>
        <dbReference type="Proteomes" id="UP001179121"/>
    </source>
</evidence>
<dbReference type="Pfam" id="PF05977">
    <property type="entry name" value="MFS_3"/>
    <property type="match status" value="1"/>
</dbReference>
<evidence type="ECO:0000259" key="8">
    <source>
        <dbReference type="PROSITE" id="PS50850"/>
    </source>
</evidence>
<feature type="transmembrane region" description="Helical" evidence="7">
    <location>
        <begin position="273"/>
        <end position="291"/>
    </location>
</feature>
<dbReference type="EMBL" id="OX365700">
    <property type="protein sequence ID" value="CAI4032828.1"/>
    <property type="molecule type" value="Genomic_DNA"/>
</dbReference>
<dbReference type="PANTHER" id="PTHR23513">
    <property type="entry name" value="INTEGRAL MEMBRANE EFFLUX PROTEIN-RELATED"/>
    <property type="match status" value="1"/>
</dbReference>
<keyword evidence="4 7" id="KW-0812">Transmembrane</keyword>
<evidence type="ECO:0000256" key="3">
    <source>
        <dbReference type="ARBA" id="ARBA00022475"/>
    </source>
</evidence>
<dbReference type="CDD" id="cd06173">
    <property type="entry name" value="MFS_MefA_like"/>
    <property type="match status" value="1"/>
</dbReference>
<dbReference type="InterPro" id="IPR036259">
    <property type="entry name" value="MFS_trans_sf"/>
</dbReference>
<feature type="transmembrane region" description="Helical" evidence="7">
    <location>
        <begin position="325"/>
        <end position="346"/>
    </location>
</feature>
<dbReference type="InterPro" id="IPR010290">
    <property type="entry name" value="TM_effector"/>
</dbReference>
<evidence type="ECO:0000256" key="2">
    <source>
        <dbReference type="ARBA" id="ARBA00022448"/>
    </source>
</evidence>
<comment type="subcellular location">
    <subcellularLocation>
        <location evidence="1">Cell membrane</location>
        <topology evidence="1">Multi-pass membrane protein</topology>
    </subcellularLocation>
</comment>
<protein>
    <submittedName>
        <fullName evidence="9">Permease, MFS family</fullName>
    </submittedName>
</protein>
<keyword evidence="6 7" id="KW-0472">Membrane</keyword>
<dbReference type="InterPro" id="IPR020846">
    <property type="entry name" value="MFS_dom"/>
</dbReference>
<evidence type="ECO:0000313" key="9">
    <source>
        <dbReference type="EMBL" id="CAI4032828.1"/>
    </source>
</evidence>
<dbReference type="PANTHER" id="PTHR23513:SF11">
    <property type="entry name" value="STAPHYLOFERRIN A TRANSPORTER"/>
    <property type="match status" value="1"/>
</dbReference>
<dbReference type="RefSeq" id="WP_289269537.1">
    <property type="nucleotide sequence ID" value="NZ_OX365700.1"/>
</dbReference>
<reference evidence="9" key="1">
    <citation type="submission" date="2022-10" db="EMBL/GenBank/DDBJ databases">
        <authorList>
            <person name="Koch H."/>
        </authorList>
    </citation>
    <scope>NUCLEOTIDE SEQUENCE</scope>
    <source>
        <strain evidence="9">DNF</strain>
    </source>
</reference>
<feature type="domain" description="Major facilitator superfamily (MFS) profile" evidence="8">
    <location>
        <begin position="22"/>
        <end position="416"/>
    </location>
</feature>
<keyword evidence="2" id="KW-0813">Transport</keyword>
<sequence>MAHGTAVSSILVRVRGLLTNRNVMWLFVGQAISQVGEGLSKVALLWFVYDLTGSALKMTMIGILQTLPPLLFGPFAGVLVDRVSKRTAMIVIDTARAGLLTLIPTLYWMDWLTLPSLYVLVFATAMFSMAFGPALKAMEPLLVKPHQLTQINALDQSTMTIGQLLGPAISGMLIAGIGAQNVLYANAGAFLLSVFCKVPIHVKETQRPAGRSSPLQAALHDLMEGIRFVLHKHRLMLLLMAVASLFMLGSTGFVYLLPVLAKDYLHADSVELGWQWASLSLGLLAVTLWMFSDPPEELCGRLWLIAAAALVGGGAMLGLTLMTSFVASAGLIAAIGASSGVVNPLVSASLQERTPKNMLARVFSVFNIGTLVAAMVGMTACGWIADRMGPIASLVAIAAVSILAAVLTAVLIPWCFLLRSREPKHMTATG</sequence>
<evidence type="ECO:0000256" key="4">
    <source>
        <dbReference type="ARBA" id="ARBA00022692"/>
    </source>
</evidence>
<gene>
    <name evidence="9" type="ORF">DNFV4_03258</name>
</gene>
<keyword evidence="5 7" id="KW-1133">Transmembrane helix</keyword>
<feature type="transmembrane region" description="Helical" evidence="7">
    <location>
        <begin position="298"/>
        <end position="319"/>
    </location>
</feature>
<dbReference type="SUPFAM" id="SSF103473">
    <property type="entry name" value="MFS general substrate transporter"/>
    <property type="match status" value="1"/>
</dbReference>
<evidence type="ECO:0000256" key="6">
    <source>
        <dbReference type="ARBA" id="ARBA00023136"/>
    </source>
</evidence>
<keyword evidence="3" id="KW-1003">Cell membrane</keyword>
<proteinExistence type="predicted"/>
<feature type="transmembrane region" description="Helical" evidence="7">
    <location>
        <begin position="61"/>
        <end position="80"/>
    </location>
</feature>
<dbReference type="KEGG" id="nti:DNFV4_03258"/>
<dbReference type="GO" id="GO:0022857">
    <property type="term" value="F:transmembrane transporter activity"/>
    <property type="evidence" value="ECO:0007669"/>
    <property type="project" value="InterPro"/>
</dbReference>
<evidence type="ECO:0000256" key="7">
    <source>
        <dbReference type="SAM" id="Phobius"/>
    </source>
</evidence>
<organism evidence="9 10">
    <name type="scientific">Nitrospira tepida</name>
    <dbReference type="NCBI Taxonomy" id="2973512"/>
    <lineage>
        <taxon>Bacteria</taxon>
        <taxon>Pseudomonadati</taxon>
        <taxon>Nitrospirota</taxon>
        <taxon>Nitrospiria</taxon>
        <taxon>Nitrospirales</taxon>
        <taxon>Nitrospiraceae</taxon>
        <taxon>Nitrospira</taxon>
    </lineage>
</organism>
<keyword evidence="10" id="KW-1185">Reference proteome</keyword>
<feature type="transmembrane region" description="Helical" evidence="7">
    <location>
        <begin position="115"/>
        <end position="135"/>
    </location>
</feature>
<dbReference type="Gene3D" id="1.20.1250.20">
    <property type="entry name" value="MFS general substrate transporter like domains"/>
    <property type="match status" value="1"/>
</dbReference>
<name>A0AA86N133_9BACT</name>